<keyword evidence="12" id="KW-1185">Reference proteome</keyword>
<feature type="non-terminal residue" evidence="11">
    <location>
        <position position="375"/>
    </location>
</feature>
<comment type="catalytic activity">
    <reaction evidence="8">
        <text>L-cysteinyl-[protein] + hexadecanoyl-CoA = S-hexadecanoyl-L-cysteinyl-[protein] + CoA</text>
        <dbReference type="Rhea" id="RHEA:36683"/>
        <dbReference type="Rhea" id="RHEA-COMP:10131"/>
        <dbReference type="Rhea" id="RHEA-COMP:11032"/>
        <dbReference type="ChEBI" id="CHEBI:29950"/>
        <dbReference type="ChEBI" id="CHEBI:57287"/>
        <dbReference type="ChEBI" id="CHEBI:57379"/>
        <dbReference type="ChEBI" id="CHEBI:74151"/>
        <dbReference type="EC" id="2.3.1.225"/>
    </reaction>
</comment>
<evidence type="ECO:0000313" key="12">
    <source>
        <dbReference type="Proteomes" id="UP000257109"/>
    </source>
</evidence>
<comment type="domain">
    <text evidence="8">The DHHC domain is required for palmitoyltransferase activity.</text>
</comment>
<keyword evidence="6 8" id="KW-0472">Membrane</keyword>
<evidence type="ECO:0000256" key="4">
    <source>
        <dbReference type="ARBA" id="ARBA00022692"/>
    </source>
</evidence>
<dbReference type="Pfam" id="PF01529">
    <property type="entry name" value="DHHC"/>
    <property type="match status" value="1"/>
</dbReference>
<sequence length="375" mass="42224">MAGNRNPQMGDSPSDNVGPKKRRLYQVWRGGNKFFCCGRLVFGPDVGSLFLTTFLIAGPAIAFCVKIYLKTKKASDHIHNQWFPVLIVGSVLTVLDLLFLLLTSGRDPGIVPRNSRPPEFDGTYDIPTPSMEWINGSTPHLKIPRTKDIVINGHTVKVKFCDTCLLYRPPRTSHCSICNNCVQRFDHHCPWVGQCIGITTYENFRYQYDKKGNPFNRGSLRNLRETLCSSIPPSRNNFRSFVVEEEHMMGVSLTPNMTDGILTPKEKIDFEMGSMRTEDSRLPIPDLLRNFDFDNFDNGMKFADEEGQPSFDPYYSIDDDGKDSARTSIATVLNFQSITEEMEESAQSSHAGGRGRGRESTQRHITAGGTYAVKE</sequence>
<keyword evidence="3 8" id="KW-0808">Transferase</keyword>
<comment type="subcellular location">
    <subcellularLocation>
        <location evidence="1">Endomembrane system</location>
        <topology evidence="1">Multi-pass membrane protein</topology>
    </subcellularLocation>
</comment>
<dbReference type="InterPro" id="IPR039859">
    <property type="entry name" value="PFA4/ZDH16/20/ERF2-like"/>
</dbReference>
<accession>A0A371FAZ1</accession>
<dbReference type="GO" id="GO:0006612">
    <property type="term" value="P:protein targeting to membrane"/>
    <property type="evidence" value="ECO:0007669"/>
    <property type="project" value="TreeGrafter"/>
</dbReference>
<dbReference type="PANTHER" id="PTHR22883">
    <property type="entry name" value="ZINC FINGER DHHC DOMAIN CONTAINING PROTEIN"/>
    <property type="match status" value="1"/>
</dbReference>
<evidence type="ECO:0000256" key="1">
    <source>
        <dbReference type="ARBA" id="ARBA00004127"/>
    </source>
</evidence>
<reference evidence="11" key="1">
    <citation type="submission" date="2018-05" db="EMBL/GenBank/DDBJ databases">
        <title>Draft genome of Mucuna pruriens seed.</title>
        <authorList>
            <person name="Nnadi N.E."/>
            <person name="Vos R."/>
            <person name="Hasami M.H."/>
            <person name="Devisetty U.K."/>
            <person name="Aguiy J.C."/>
        </authorList>
    </citation>
    <scope>NUCLEOTIDE SEQUENCE [LARGE SCALE GENOMIC DNA]</scope>
    <source>
        <strain evidence="11">JCA_2017</strain>
    </source>
</reference>
<evidence type="ECO:0000256" key="7">
    <source>
        <dbReference type="ARBA" id="ARBA00023315"/>
    </source>
</evidence>
<keyword evidence="7 8" id="KW-0012">Acyltransferase</keyword>
<evidence type="ECO:0000256" key="8">
    <source>
        <dbReference type="RuleBase" id="RU079119"/>
    </source>
</evidence>
<proteinExistence type="inferred from homology"/>
<protein>
    <recommendedName>
        <fullName evidence="8">S-acyltransferase</fullName>
        <ecNumber evidence="8">2.3.1.225</ecNumber>
    </recommendedName>
    <alternativeName>
        <fullName evidence="8">Palmitoyltransferase</fullName>
    </alternativeName>
</protein>
<feature type="region of interest" description="Disordered" evidence="9">
    <location>
        <begin position="341"/>
        <end position="375"/>
    </location>
</feature>
<dbReference type="EMBL" id="QJKJ01009833">
    <property type="protein sequence ID" value="RDX75462.1"/>
    <property type="molecule type" value="Genomic_DNA"/>
</dbReference>
<feature type="compositionally biased region" description="Polar residues" evidence="9">
    <location>
        <begin position="341"/>
        <end position="350"/>
    </location>
</feature>
<dbReference type="PROSITE" id="PS50216">
    <property type="entry name" value="DHHC"/>
    <property type="match status" value="1"/>
</dbReference>
<gene>
    <name evidence="11" type="primary">PAT04</name>
    <name evidence="11" type="ORF">CR513_44645</name>
</gene>
<evidence type="ECO:0000313" key="11">
    <source>
        <dbReference type="EMBL" id="RDX75462.1"/>
    </source>
</evidence>
<organism evidence="11 12">
    <name type="scientific">Mucuna pruriens</name>
    <name type="common">Velvet bean</name>
    <name type="synonym">Dolichos pruriens</name>
    <dbReference type="NCBI Taxonomy" id="157652"/>
    <lineage>
        <taxon>Eukaryota</taxon>
        <taxon>Viridiplantae</taxon>
        <taxon>Streptophyta</taxon>
        <taxon>Embryophyta</taxon>
        <taxon>Tracheophyta</taxon>
        <taxon>Spermatophyta</taxon>
        <taxon>Magnoliopsida</taxon>
        <taxon>eudicotyledons</taxon>
        <taxon>Gunneridae</taxon>
        <taxon>Pentapetalae</taxon>
        <taxon>rosids</taxon>
        <taxon>fabids</taxon>
        <taxon>Fabales</taxon>
        <taxon>Fabaceae</taxon>
        <taxon>Papilionoideae</taxon>
        <taxon>50 kb inversion clade</taxon>
        <taxon>NPAAA clade</taxon>
        <taxon>indigoferoid/millettioid clade</taxon>
        <taxon>Phaseoleae</taxon>
        <taxon>Mucuna</taxon>
    </lineage>
</organism>
<dbReference type="PANTHER" id="PTHR22883:SF481">
    <property type="entry name" value="S-ACYLTRANSFERASE"/>
    <property type="match status" value="1"/>
</dbReference>
<evidence type="ECO:0000256" key="2">
    <source>
        <dbReference type="ARBA" id="ARBA00008574"/>
    </source>
</evidence>
<evidence type="ECO:0000259" key="10">
    <source>
        <dbReference type="Pfam" id="PF01529"/>
    </source>
</evidence>
<feature type="transmembrane region" description="Helical" evidence="8">
    <location>
        <begin position="81"/>
        <end position="102"/>
    </location>
</feature>
<dbReference type="EC" id="2.3.1.225" evidence="8"/>
<evidence type="ECO:0000256" key="5">
    <source>
        <dbReference type="ARBA" id="ARBA00022989"/>
    </source>
</evidence>
<dbReference type="Proteomes" id="UP000257109">
    <property type="component" value="Unassembled WGS sequence"/>
</dbReference>
<keyword evidence="4 8" id="KW-0812">Transmembrane</keyword>
<dbReference type="OrthoDB" id="4096362at2759"/>
<dbReference type="GO" id="GO:0005783">
    <property type="term" value="C:endoplasmic reticulum"/>
    <property type="evidence" value="ECO:0007669"/>
    <property type="project" value="TreeGrafter"/>
</dbReference>
<dbReference type="GO" id="GO:0005794">
    <property type="term" value="C:Golgi apparatus"/>
    <property type="evidence" value="ECO:0007669"/>
    <property type="project" value="TreeGrafter"/>
</dbReference>
<keyword evidence="5 8" id="KW-1133">Transmembrane helix</keyword>
<dbReference type="GO" id="GO:0019706">
    <property type="term" value="F:protein-cysteine S-palmitoyltransferase activity"/>
    <property type="evidence" value="ECO:0007669"/>
    <property type="project" value="UniProtKB-EC"/>
</dbReference>
<dbReference type="InterPro" id="IPR001594">
    <property type="entry name" value="Palmitoyltrfase_DHHC"/>
</dbReference>
<evidence type="ECO:0000256" key="3">
    <source>
        <dbReference type="ARBA" id="ARBA00022679"/>
    </source>
</evidence>
<comment type="caution">
    <text evidence="11">The sequence shown here is derived from an EMBL/GenBank/DDBJ whole genome shotgun (WGS) entry which is preliminary data.</text>
</comment>
<comment type="similarity">
    <text evidence="2 8">Belongs to the DHHC palmitoyltransferase family.</text>
</comment>
<dbReference type="AlphaFoldDB" id="A0A371FAZ1"/>
<feature type="transmembrane region" description="Helical" evidence="8">
    <location>
        <begin position="49"/>
        <end position="69"/>
    </location>
</feature>
<name>A0A371FAZ1_MUCPR</name>
<evidence type="ECO:0000256" key="6">
    <source>
        <dbReference type="ARBA" id="ARBA00023136"/>
    </source>
</evidence>
<evidence type="ECO:0000256" key="9">
    <source>
        <dbReference type="SAM" id="MobiDB-lite"/>
    </source>
</evidence>
<feature type="domain" description="Palmitoyltransferase DHHC" evidence="10">
    <location>
        <begin position="158"/>
        <end position="204"/>
    </location>
</feature>